<dbReference type="Gene3D" id="1.25.40.10">
    <property type="entry name" value="Tetratricopeptide repeat domain"/>
    <property type="match status" value="1"/>
</dbReference>
<organism evidence="3">
    <name type="scientific">Schistocephalus solidus</name>
    <name type="common">Tapeworm</name>
    <dbReference type="NCBI Taxonomy" id="70667"/>
    <lineage>
        <taxon>Eukaryota</taxon>
        <taxon>Metazoa</taxon>
        <taxon>Spiralia</taxon>
        <taxon>Lophotrochozoa</taxon>
        <taxon>Platyhelminthes</taxon>
        <taxon>Cestoda</taxon>
        <taxon>Eucestoda</taxon>
        <taxon>Diphyllobothriidea</taxon>
        <taxon>Diphyllobothriidae</taxon>
        <taxon>Schistocephalus</taxon>
    </lineage>
</organism>
<dbReference type="PANTHER" id="PTHR47939">
    <property type="entry name" value="MEMBRANE-ASSOCIATED SALT-INDUCIBLE PROTEIN-LIKE"/>
    <property type="match status" value="1"/>
</dbReference>
<feature type="repeat" description="PPR" evidence="1">
    <location>
        <begin position="154"/>
        <end position="188"/>
    </location>
</feature>
<feature type="non-terminal residue" evidence="3">
    <location>
        <position position="1"/>
    </location>
</feature>
<sequence length="1697" mass="188211">QISRSKERHFRLLLTPTSMSLLKCCRIAKLNLQLLKLPHISCPFTRTLCSPTLSAFYSSYSTSTRPLEQSSAQMSDAGALYAVNFGERNRLRIQRMSENEKKDFFDKLWSTIVKDKMLRTGAVSRFLKLKIDCGLDVSYEQAIDDLRKLGIRPDTRFFSVFIQRSCEKGDMEETSVFLKEMHRARVTPDDYIFANILHGYVKCRLPDEVATTQDVMSKLNYWPSTLATEHLLYAYADLGDGTSLLELLQESLAKTDVPFPPRVFADLYARLAMAPNFSENEAAAVELLSLLGQREQRFDDFRLGLPLGKLISSGNISAATNMLKATQPHNFSPRFLASFPELLVQGKQSHESLVRLWSASNSFPRIFELVRFMPTESMLMTLKCNLPIRPESLWNLSNFVVQHVVRLKDRERLLEVGEILAKQRPHLHYMLVVPRLLTMGLTPDEIFSYYQSPELTSSSALGCIIKELCPAIEFTSDSDSKISVTTLDEAKTLVSKFTLSNMLPFTGYLSFNSSPTLMLLRGALRHSIEEASSAGRTGHVSQDKLDDWLEVMLQCFPKERQPILAGALLRTCLEIPQPREAEPATSADQPASQRLFMDPQIRKDLTMGLSKFFSRKCIPIANLDIVRRELVNKGLPSAHSLGLFASWDRSKFDVLAQHLRSGDMEGPLSEIRRLEKPVSGELSQVGFLKSPQQDLLDVALLTGIRVDAEKSQEQPSPTKTSQPAPFSSAQLEELFWALWHVSGLRRPGISVGRISQRYLEASDFANLLKFLDKVSEQASSLLGNISQIVLTTMLQLDAKGTRDFFEKALLKDTLSITSSVSLAHNFMSAQSEFEKNASSVSAGDAATSTVVPLGVKVMSKRLENLNQLRKVRTVHAVIEELCRGRQIPAAYSLRDWAHQLGLSLLPQTSEVLAGSSVFVDSAPPIMEDQLNPQHLHLHSAVDLGLLSKLQEIAKLSPASTHKACTEVAQLLCDHTLIADMDRISQGIRPLHFKLLLFSFWSLVSQSLQIPHSCLADEASWNRIASSMINLAGPVGATAVLNWISCLLDPQRAASLMLAGLASEKSSAAFINHLRAHPSDIFTVATSPTFATLTEDQQKTVAQSFKVCDQQHVLNLSNALKAEDSKGVLEALSGIQEAPENILSGIVTSQFSLLPATLRALAEKPVECRLALLNHIVQLTASQKLPVRSLFPVIFAMARPNVQESDQPDLACLRTRLSIPNQVYLKALFQTRGLPRHYMQGFASPVTFQRSILSNLDATDELSRLLRRRQSRDVVETLLSLKSSNPSSLHDVCSWAVYSYVLSAGNAQSLMSLLMTLSSHHDGTLLGTFAAPATPFLSNCLGFAFGSLAKHFRHLELTPAEAASISFYKLNEFLVPISSRHEVPASKSLSELGAKEKPQADTNDPMHLARESVTHLAETLISGKLPEETTASVIEAVRRIWGPGRVDLILGHLADLQGIGPIDQVVDSMPQDFKERRVPFRALSRLIKYHAMTAQERSASDLGYSSLVEDLRNSPPAHLALCMNGPHVSTLFDTWPKETLQDVLGIIDRTTGRTQTILRLQMAAALIHRNLLEEATSLQQITGPIPFNYLAGSLQHPLTREAFLSSADYMRRMDEVHLPNFVDATLRNAAIAARNGVQNCVVDLVSAAVNDAHMDLHTSCQPATLRLLRECEKDNKELLDLISPPESSPSSSSQKTMA</sequence>
<feature type="compositionally biased region" description="Low complexity" evidence="2">
    <location>
        <begin position="1682"/>
        <end position="1697"/>
    </location>
</feature>
<accession>A0A0X3NT52</accession>
<feature type="region of interest" description="Disordered" evidence="2">
    <location>
        <begin position="1677"/>
        <end position="1697"/>
    </location>
</feature>
<dbReference type="EMBL" id="GEEE01020460">
    <property type="protein sequence ID" value="JAP42765.1"/>
    <property type="molecule type" value="Transcribed_RNA"/>
</dbReference>
<evidence type="ECO:0000256" key="1">
    <source>
        <dbReference type="PROSITE-ProRule" id="PRU00708"/>
    </source>
</evidence>
<dbReference type="InterPro" id="IPR002885">
    <property type="entry name" value="PPR_rpt"/>
</dbReference>
<feature type="region of interest" description="Disordered" evidence="2">
    <location>
        <begin position="1385"/>
        <end position="1404"/>
    </location>
</feature>
<dbReference type="PROSITE" id="PS51375">
    <property type="entry name" value="PPR"/>
    <property type="match status" value="1"/>
</dbReference>
<reference evidence="3" key="1">
    <citation type="submission" date="2016-01" db="EMBL/GenBank/DDBJ databases">
        <title>Reference transcriptome for the parasite Schistocephalus solidus: insights into the molecular evolution of parasitism.</title>
        <authorList>
            <person name="Hebert F.O."/>
            <person name="Grambauer S."/>
            <person name="Barber I."/>
            <person name="Landry C.R."/>
            <person name="Aubin-Horth N."/>
        </authorList>
    </citation>
    <scope>NUCLEOTIDE SEQUENCE</scope>
</reference>
<dbReference type="PANTHER" id="PTHR47939:SF1">
    <property type="entry name" value="OS04G0684500 PROTEIN"/>
    <property type="match status" value="1"/>
</dbReference>
<evidence type="ECO:0000256" key="2">
    <source>
        <dbReference type="SAM" id="MobiDB-lite"/>
    </source>
</evidence>
<evidence type="ECO:0008006" key="4">
    <source>
        <dbReference type="Google" id="ProtNLM"/>
    </source>
</evidence>
<protein>
    <recommendedName>
        <fullName evidence="4">Leucine-rich PPR motif-containing protein</fullName>
    </recommendedName>
</protein>
<evidence type="ECO:0000313" key="3">
    <source>
        <dbReference type="EMBL" id="JAP42765.1"/>
    </source>
</evidence>
<name>A0A0X3NT52_SCHSO</name>
<gene>
    <name evidence="3" type="ORF">TR84311</name>
</gene>
<dbReference type="InterPro" id="IPR011990">
    <property type="entry name" value="TPR-like_helical_dom_sf"/>
</dbReference>
<dbReference type="InterPro" id="IPR050667">
    <property type="entry name" value="PPR-containing_protein"/>
</dbReference>
<proteinExistence type="predicted"/>